<name>A0AAD7JV31_9AGAR</name>
<evidence type="ECO:0008006" key="4">
    <source>
        <dbReference type="Google" id="ProtNLM"/>
    </source>
</evidence>
<dbReference type="AlphaFoldDB" id="A0AAD7JV31"/>
<reference evidence="2" key="1">
    <citation type="submission" date="2023-03" db="EMBL/GenBank/DDBJ databases">
        <title>Massive genome expansion in bonnet fungi (Mycena s.s.) driven by repeated elements and novel gene families across ecological guilds.</title>
        <authorList>
            <consortium name="Lawrence Berkeley National Laboratory"/>
            <person name="Harder C.B."/>
            <person name="Miyauchi S."/>
            <person name="Viragh M."/>
            <person name="Kuo A."/>
            <person name="Thoen E."/>
            <person name="Andreopoulos B."/>
            <person name="Lu D."/>
            <person name="Skrede I."/>
            <person name="Drula E."/>
            <person name="Henrissat B."/>
            <person name="Morin E."/>
            <person name="Kohler A."/>
            <person name="Barry K."/>
            <person name="LaButti K."/>
            <person name="Morin E."/>
            <person name="Salamov A."/>
            <person name="Lipzen A."/>
            <person name="Mereny Z."/>
            <person name="Hegedus B."/>
            <person name="Baldrian P."/>
            <person name="Stursova M."/>
            <person name="Weitz H."/>
            <person name="Taylor A."/>
            <person name="Grigoriev I.V."/>
            <person name="Nagy L.G."/>
            <person name="Martin F."/>
            <person name="Kauserud H."/>
        </authorList>
    </citation>
    <scope>NUCLEOTIDE SEQUENCE</scope>
    <source>
        <strain evidence="2">CBHHK188m</strain>
    </source>
</reference>
<feature type="coiled-coil region" evidence="1">
    <location>
        <begin position="10"/>
        <end position="37"/>
    </location>
</feature>
<sequence length="538" mass="60889">MATADLRRRLLRLDAQILKQKLLLNKLEQNREDVERELHATATFPISPLPVETIQEIFLQCGGSPRVSDLGHHMQGTTSQIPLVLSSVCRRWREVALSTPTLWSTLHFNFDSMYSEPDAGAIEEYIHRWLDRAAARPLSLHFRLRGSQGDDDWIVDGFTPRHLHHLLQKYSDTIHFLEVDMSQNGIRQVGLDSLPFPVLKSAMVGTPWSGRGPHVDPQNPVHVFGNAPLLHEQVFHGPSFYYVFPWSQLTKFDGEITTMDLFRLAPNVTEARCSVPSLDPTPTSTITHPRLRSLALIESVLKTKSIDILEYLTLPSLQSLHISDMEDTSYDTLDVFLERSSPPLLTLSVRVDDADFFDWVECLTCVGPTLENLELESPPEEVQLRLFNYRNKPEHSIPHLPNLRALTLLNASQTNYAALVHFLYRTPKLCSFRLFCSPGGFLDDKIMAGPHARKVHDSLRDHLAKLAERGKNINISTDTHNYVELVGCVHSAALAVRMVTDSFPGHRCYRVNPFLYAVQVPSLGRNLKSLLVIISSHK</sequence>
<evidence type="ECO:0000313" key="3">
    <source>
        <dbReference type="Proteomes" id="UP001215280"/>
    </source>
</evidence>
<dbReference type="Proteomes" id="UP001215280">
    <property type="component" value="Unassembled WGS sequence"/>
</dbReference>
<evidence type="ECO:0000313" key="2">
    <source>
        <dbReference type="EMBL" id="KAJ7771097.1"/>
    </source>
</evidence>
<gene>
    <name evidence="2" type="ORF">DFH07DRAFT_804870</name>
</gene>
<dbReference type="InterPro" id="IPR032675">
    <property type="entry name" value="LRR_dom_sf"/>
</dbReference>
<organism evidence="2 3">
    <name type="scientific">Mycena maculata</name>
    <dbReference type="NCBI Taxonomy" id="230809"/>
    <lineage>
        <taxon>Eukaryota</taxon>
        <taxon>Fungi</taxon>
        <taxon>Dikarya</taxon>
        <taxon>Basidiomycota</taxon>
        <taxon>Agaricomycotina</taxon>
        <taxon>Agaricomycetes</taxon>
        <taxon>Agaricomycetidae</taxon>
        <taxon>Agaricales</taxon>
        <taxon>Marasmiineae</taxon>
        <taxon>Mycenaceae</taxon>
        <taxon>Mycena</taxon>
    </lineage>
</organism>
<dbReference type="Gene3D" id="3.80.10.10">
    <property type="entry name" value="Ribonuclease Inhibitor"/>
    <property type="match status" value="1"/>
</dbReference>
<keyword evidence="3" id="KW-1185">Reference proteome</keyword>
<protein>
    <recommendedName>
        <fullName evidence="4">F-box domain-containing protein</fullName>
    </recommendedName>
</protein>
<accession>A0AAD7JV31</accession>
<proteinExistence type="predicted"/>
<evidence type="ECO:0000256" key="1">
    <source>
        <dbReference type="SAM" id="Coils"/>
    </source>
</evidence>
<keyword evidence="1" id="KW-0175">Coiled coil</keyword>
<comment type="caution">
    <text evidence="2">The sequence shown here is derived from an EMBL/GenBank/DDBJ whole genome shotgun (WGS) entry which is preliminary data.</text>
</comment>
<dbReference type="SUPFAM" id="SSF52047">
    <property type="entry name" value="RNI-like"/>
    <property type="match status" value="1"/>
</dbReference>
<dbReference type="EMBL" id="JARJLG010000022">
    <property type="protein sequence ID" value="KAJ7771097.1"/>
    <property type="molecule type" value="Genomic_DNA"/>
</dbReference>
<dbReference type="Gene3D" id="1.20.1280.50">
    <property type="match status" value="1"/>
</dbReference>